<comment type="subcellular location">
    <subcellularLocation>
        <location evidence="2">Mitochondrion inner membrane</location>
        <topology evidence="2">Peripheral membrane protein</topology>
    </subcellularLocation>
</comment>
<evidence type="ECO:0000256" key="9">
    <source>
        <dbReference type="ARBA" id="ARBA00022990"/>
    </source>
</evidence>
<dbReference type="Gene3D" id="1.20.140.10">
    <property type="entry name" value="Butyryl-CoA Dehydrogenase, subunit A, domain 3"/>
    <property type="match status" value="2"/>
</dbReference>
<dbReference type="AlphaFoldDB" id="A0A7R9FI37"/>
<keyword evidence="9" id="KW-0007">Acetylation</keyword>
<evidence type="ECO:0000259" key="21">
    <source>
        <dbReference type="Pfam" id="PF21343"/>
    </source>
</evidence>
<evidence type="ECO:0000256" key="2">
    <source>
        <dbReference type="ARBA" id="ARBA00004637"/>
    </source>
</evidence>
<keyword evidence="10 17" id="KW-0560">Oxidoreductase</keyword>
<name>A0A7R9FI37_9NEOP</name>
<evidence type="ECO:0000313" key="22">
    <source>
        <dbReference type="EMBL" id="CAD7454054.1"/>
    </source>
</evidence>
<evidence type="ECO:0000256" key="12">
    <source>
        <dbReference type="ARBA" id="ARBA00023136"/>
    </source>
</evidence>
<evidence type="ECO:0000259" key="20">
    <source>
        <dbReference type="Pfam" id="PF02771"/>
    </source>
</evidence>
<feature type="domain" description="Acyl-CoA dehydrogenase/oxidase N-terminal" evidence="20">
    <location>
        <begin position="109"/>
        <end position="197"/>
    </location>
</feature>
<proteinExistence type="inferred from homology"/>
<evidence type="ECO:0000256" key="4">
    <source>
        <dbReference type="ARBA" id="ARBA00022553"/>
    </source>
</evidence>
<dbReference type="InterPro" id="IPR009075">
    <property type="entry name" value="AcylCo_DH/oxidase_C"/>
</dbReference>
<evidence type="ECO:0000256" key="14">
    <source>
        <dbReference type="ARBA" id="ARBA00049038"/>
    </source>
</evidence>
<keyword evidence="8" id="KW-0809">Transit peptide</keyword>
<comment type="catalytic activity">
    <reaction evidence="13">
        <text>oxidized [electron-transfer flavoprotein] + hexadecanoyl-CoA + H(+) = (2E)-hexadecenoyl-CoA + reduced [electron-transfer flavoprotein]</text>
        <dbReference type="Rhea" id="RHEA:43448"/>
        <dbReference type="Rhea" id="RHEA-COMP:10685"/>
        <dbReference type="Rhea" id="RHEA-COMP:10686"/>
        <dbReference type="ChEBI" id="CHEBI:15378"/>
        <dbReference type="ChEBI" id="CHEBI:57379"/>
        <dbReference type="ChEBI" id="CHEBI:57692"/>
        <dbReference type="ChEBI" id="CHEBI:58307"/>
        <dbReference type="ChEBI" id="CHEBI:61526"/>
    </reaction>
    <physiologicalReaction direction="left-to-right" evidence="13">
        <dbReference type="Rhea" id="RHEA:43449"/>
    </physiologicalReaction>
</comment>
<evidence type="ECO:0000256" key="5">
    <source>
        <dbReference type="ARBA" id="ARBA00022630"/>
    </source>
</evidence>
<comment type="cofactor">
    <cofactor evidence="1 17">
        <name>FAD</name>
        <dbReference type="ChEBI" id="CHEBI:57692"/>
    </cofactor>
</comment>
<keyword evidence="6" id="KW-0999">Mitochondrion inner membrane</keyword>
<evidence type="ECO:0000256" key="15">
    <source>
        <dbReference type="ARBA" id="ARBA00049140"/>
    </source>
</evidence>
<evidence type="ECO:0000256" key="3">
    <source>
        <dbReference type="ARBA" id="ARBA00009347"/>
    </source>
</evidence>
<dbReference type="PANTHER" id="PTHR43884:SF9">
    <property type="entry name" value="COMPLEX I ASSEMBLY FACTOR ACAD9, MITOCHONDRIAL"/>
    <property type="match status" value="1"/>
</dbReference>
<evidence type="ECO:0000256" key="10">
    <source>
        <dbReference type="ARBA" id="ARBA00023002"/>
    </source>
</evidence>
<comment type="catalytic activity">
    <reaction evidence="15">
        <text>eicosanoyl-CoA + oxidized [electron-transfer flavoprotein] + H(+) = (2E)-eicosenoyl-CoA + reduced [electron-transfer flavoprotein]</text>
        <dbReference type="Rhea" id="RHEA:47236"/>
        <dbReference type="Rhea" id="RHEA-COMP:10685"/>
        <dbReference type="Rhea" id="RHEA-COMP:10686"/>
        <dbReference type="ChEBI" id="CHEBI:15378"/>
        <dbReference type="ChEBI" id="CHEBI:57380"/>
        <dbReference type="ChEBI" id="CHEBI:57692"/>
        <dbReference type="ChEBI" id="CHEBI:58307"/>
        <dbReference type="ChEBI" id="CHEBI:74691"/>
    </reaction>
    <physiologicalReaction direction="left-to-right" evidence="15">
        <dbReference type="Rhea" id="RHEA:47237"/>
    </physiologicalReaction>
</comment>
<keyword evidence="5 17" id="KW-0285">Flavoprotein</keyword>
<dbReference type="PROSITE" id="PS00073">
    <property type="entry name" value="ACYL_COA_DH_2"/>
    <property type="match status" value="1"/>
</dbReference>
<keyword evidence="7 17" id="KW-0274">FAD</keyword>
<dbReference type="GO" id="GO:0005743">
    <property type="term" value="C:mitochondrial inner membrane"/>
    <property type="evidence" value="ECO:0007669"/>
    <property type="project" value="UniProtKB-SubCell"/>
</dbReference>
<dbReference type="FunFam" id="2.40.110.10:FF:000006">
    <property type="entry name" value="very long-chain specific acyl-CoA dehydrogenase, mitochondrial"/>
    <property type="match status" value="1"/>
</dbReference>
<dbReference type="InterPro" id="IPR046373">
    <property type="entry name" value="Acyl-CoA_Oxase/DH_mid-dom_sf"/>
</dbReference>
<dbReference type="GO" id="GO:0006631">
    <property type="term" value="P:fatty acid metabolic process"/>
    <property type="evidence" value="ECO:0007669"/>
    <property type="project" value="UniProtKB-ARBA"/>
</dbReference>
<evidence type="ECO:0000256" key="16">
    <source>
        <dbReference type="ARBA" id="ARBA00049224"/>
    </source>
</evidence>
<reference evidence="22" key="1">
    <citation type="submission" date="2020-11" db="EMBL/GenBank/DDBJ databases">
        <authorList>
            <person name="Tran Van P."/>
        </authorList>
    </citation>
    <scope>NUCLEOTIDE SEQUENCE</scope>
</reference>
<dbReference type="InterPro" id="IPR006091">
    <property type="entry name" value="Acyl-CoA_Oxase/DH_mid-dom"/>
</dbReference>
<gene>
    <name evidence="22" type="ORF">TTEB3V08_LOCUS2171</name>
</gene>
<dbReference type="Pfam" id="PF02770">
    <property type="entry name" value="Acyl-CoA_dh_M"/>
    <property type="match status" value="1"/>
</dbReference>
<dbReference type="InterPro" id="IPR009100">
    <property type="entry name" value="AcylCoA_DH/oxidase_NM_dom_sf"/>
</dbReference>
<dbReference type="InterPro" id="IPR036250">
    <property type="entry name" value="AcylCo_DH-like_C"/>
</dbReference>
<keyword evidence="11" id="KW-0496">Mitochondrion</keyword>
<evidence type="ECO:0000259" key="18">
    <source>
        <dbReference type="Pfam" id="PF00441"/>
    </source>
</evidence>
<evidence type="ECO:0000256" key="11">
    <source>
        <dbReference type="ARBA" id="ARBA00023128"/>
    </source>
</evidence>
<dbReference type="EMBL" id="OE000495">
    <property type="protein sequence ID" value="CAD7454054.1"/>
    <property type="molecule type" value="Genomic_DNA"/>
</dbReference>
<evidence type="ECO:0000256" key="7">
    <source>
        <dbReference type="ARBA" id="ARBA00022827"/>
    </source>
</evidence>
<evidence type="ECO:0000256" key="8">
    <source>
        <dbReference type="ARBA" id="ARBA00022946"/>
    </source>
</evidence>
<dbReference type="GO" id="GO:0003995">
    <property type="term" value="F:acyl-CoA dehydrogenase activity"/>
    <property type="evidence" value="ECO:0007669"/>
    <property type="project" value="InterPro"/>
</dbReference>
<dbReference type="PROSITE" id="PS00072">
    <property type="entry name" value="ACYL_COA_DH_1"/>
    <property type="match status" value="1"/>
</dbReference>
<dbReference type="Pfam" id="PF02771">
    <property type="entry name" value="Acyl-CoA_dh_N"/>
    <property type="match status" value="1"/>
</dbReference>
<dbReference type="Pfam" id="PF21343">
    <property type="entry name" value="ACAD9-ACADV_C"/>
    <property type="match status" value="1"/>
</dbReference>
<comment type="catalytic activity">
    <reaction evidence="14">
        <text>tetradecanoyl-CoA + oxidized [electron-transfer flavoprotein] + H(+) = (2E)-tetradecenoyl-CoA + reduced [electron-transfer flavoprotein]</text>
        <dbReference type="Rhea" id="RHEA:47316"/>
        <dbReference type="Rhea" id="RHEA-COMP:10685"/>
        <dbReference type="Rhea" id="RHEA-COMP:10686"/>
        <dbReference type="ChEBI" id="CHEBI:15378"/>
        <dbReference type="ChEBI" id="CHEBI:57385"/>
        <dbReference type="ChEBI" id="CHEBI:57692"/>
        <dbReference type="ChEBI" id="CHEBI:58307"/>
        <dbReference type="ChEBI" id="CHEBI:61405"/>
    </reaction>
    <physiologicalReaction direction="left-to-right" evidence="14">
        <dbReference type="Rhea" id="RHEA:47317"/>
    </physiologicalReaction>
</comment>
<evidence type="ECO:0000256" key="17">
    <source>
        <dbReference type="RuleBase" id="RU362125"/>
    </source>
</evidence>
<dbReference type="SUPFAM" id="SSF47203">
    <property type="entry name" value="Acyl-CoA dehydrogenase C-terminal domain-like"/>
    <property type="match status" value="1"/>
</dbReference>
<dbReference type="InterPro" id="IPR037069">
    <property type="entry name" value="AcylCoA_DH/ox_N_sf"/>
</dbReference>
<dbReference type="SUPFAM" id="SSF56645">
    <property type="entry name" value="Acyl-CoA dehydrogenase NM domain-like"/>
    <property type="match status" value="1"/>
</dbReference>
<evidence type="ECO:0008006" key="23">
    <source>
        <dbReference type="Google" id="ProtNLM"/>
    </source>
</evidence>
<protein>
    <recommendedName>
        <fullName evidence="23">Acyl-CoA dehydrogenase family member 9</fullName>
    </recommendedName>
</protein>
<dbReference type="FunFam" id="1.20.140.10:FF:000008">
    <property type="entry name" value="acyl-CoA dehydrogenase family member 9, mitochondrial"/>
    <property type="match status" value="1"/>
</dbReference>
<dbReference type="Gene3D" id="1.10.540.10">
    <property type="entry name" value="Acyl-CoA dehydrogenase/oxidase, N-terminal domain"/>
    <property type="match status" value="1"/>
</dbReference>
<dbReference type="PANTHER" id="PTHR43884">
    <property type="entry name" value="ACYL-COA DEHYDROGENASE"/>
    <property type="match status" value="1"/>
</dbReference>
<sequence>MSPALCVFIRTNCDDSALRLCEELHSLSRNKLIIREVKEGFGNQTNLCRNRGLNPRPSAQKSDTLPLDHQVTYLQIESVPATGYFYHTCWTNSNPSFLPALCLPPVDSAAIDSAGCIPHDILEGLKQLDLFGQQVPVEYGGLGLTVTEFARLSEALASDPSIFLLLAAHQLLGLQSLLIAGTEEQKYRYLPRLANGDWVAALCLSEIESGSDLTAIKTQATLSEDGDTWVINGSKNWVTNGSIANLYIVFAKTKMEDHKGQIYDRTTAFLVEREFEGVSCGQPDDKLGIRGTSTCEVFFKQTPVPLKNVLGEVNSGFNLALDILNGSRYGMGGLLTEVLKKFIGWATEHVVNRNQLGKTLKDYELIQEKLAKVTSDTYALESMTYLLTAMLDTYEDSDCTVEAAMLKVFGTETCWNGINDCLQLLGGQGFLKNYPYERLLRDMRITMLYDGANDALRVFIAFKERGQHTTPASSVPGLQHLGPLLNEKVKGMRNPLNNPGIVFKTLWKRRNLDKDHPTLNLGLCNNLHPALEVPSKLLEYCVLKLQYASEMVLTRHGSEVGEHQMELSRLADIAIDVFAMTAVLGRASRSYCIGLQNGSDEMLIASVFCHDAYERVKVHIKNLENAPFGSNHVNYRTIASKVFKNKGYFLAHPLARNL</sequence>
<keyword evidence="4" id="KW-0597">Phosphoprotein</keyword>
<comment type="catalytic activity">
    <reaction evidence="16">
        <text>octadecanoyl-CoA + oxidized [electron-transfer flavoprotein] + H(+) = (2E)-octadecenoyl-CoA + reduced [electron-transfer flavoprotein]</text>
        <dbReference type="Rhea" id="RHEA:47240"/>
        <dbReference type="Rhea" id="RHEA-COMP:10685"/>
        <dbReference type="Rhea" id="RHEA-COMP:10686"/>
        <dbReference type="ChEBI" id="CHEBI:15378"/>
        <dbReference type="ChEBI" id="CHEBI:57394"/>
        <dbReference type="ChEBI" id="CHEBI:57692"/>
        <dbReference type="ChEBI" id="CHEBI:58307"/>
        <dbReference type="ChEBI" id="CHEBI:71412"/>
    </reaction>
    <physiologicalReaction direction="left-to-right" evidence="16">
        <dbReference type="Rhea" id="RHEA:47241"/>
    </physiologicalReaction>
</comment>
<dbReference type="Gene3D" id="2.40.110.10">
    <property type="entry name" value="Butyryl-CoA Dehydrogenase, subunit A, domain 2"/>
    <property type="match status" value="1"/>
</dbReference>
<feature type="domain" description="ACAD9/ACADV-like C-terminal" evidence="21">
    <location>
        <begin position="530"/>
        <end position="648"/>
    </location>
</feature>
<evidence type="ECO:0000256" key="1">
    <source>
        <dbReference type="ARBA" id="ARBA00001974"/>
    </source>
</evidence>
<accession>A0A7R9FI37</accession>
<dbReference type="InterPro" id="IPR006089">
    <property type="entry name" value="Acyl-CoA_DH_CS"/>
</dbReference>
<dbReference type="InterPro" id="IPR049448">
    <property type="entry name" value="ACAD9/ACADV-like_C"/>
</dbReference>
<evidence type="ECO:0000256" key="13">
    <source>
        <dbReference type="ARBA" id="ARBA00047916"/>
    </source>
</evidence>
<dbReference type="InterPro" id="IPR013786">
    <property type="entry name" value="AcylCoA_DH/ox_N"/>
</dbReference>
<feature type="domain" description="Acyl-CoA oxidase/dehydrogenase middle" evidence="19">
    <location>
        <begin position="201"/>
        <end position="301"/>
    </location>
</feature>
<dbReference type="FunFam" id="1.10.540.10:FF:000001">
    <property type="entry name" value="Very long-chain-specific acyl-CoA dehydrogenase, mitochondrial"/>
    <property type="match status" value="1"/>
</dbReference>
<organism evidence="22">
    <name type="scientific">Timema tahoe</name>
    <dbReference type="NCBI Taxonomy" id="61484"/>
    <lineage>
        <taxon>Eukaryota</taxon>
        <taxon>Metazoa</taxon>
        <taxon>Ecdysozoa</taxon>
        <taxon>Arthropoda</taxon>
        <taxon>Hexapoda</taxon>
        <taxon>Insecta</taxon>
        <taxon>Pterygota</taxon>
        <taxon>Neoptera</taxon>
        <taxon>Polyneoptera</taxon>
        <taxon>Phasmatodea</taxon>
        <taxon>Timematodea</taxon>
        <taxon>Timematoidea</taxon>
        <taxon>Timematidae</taxon>
        <taxon>Timema</taxon>
    </lineage>
</organism>
<dbReference type="Pfam" id="PF00441">
    <property type="entry name" value="Acyl-CoA_dh_1"/>
    <property type="match status" value="1"/>
</dbReference>
<evidence type="ECO:0000259" key="19">
    <source>
        <dbReference type="Pfam" id="PF02770"/>
    </source>
</evidence>
<evidence type="ECO:0000256" key="6">
    <source>
        <dbReference type="ARBA" id="ARBA00022792"/>
    </source>
</evidence>
<keyword evidence="12" id="KW-0472">Membrane</keyword>
<dbReference type="GO" id="GO:0050660">
    <property type="term" value="F:flavin adenine dinucleotide binding"/>
    <property type="evidence" value="ECO:0007669"/>
    <property type="project" value="InterPro"/>
</dbReference>
<comment type="similarity">
    <text evidence="3 17">Belongs to the acyl-CoA dehydrogenase family.</text>
</comment>
<feature type="domain" description="Acyl-CoA dehydrogenase/oxidase C-terminal" evidence="18">
    <location>
        <begin position="314"/>
        <end position="461"/>
    </location>
</feature>